<organism evidence="2 3">
    <name type="scientific">Nonomuraea rubra</name>
    <dbReference type="NCBI Taxonomy" id="46180"/>
    <lineage>
        <taxon>Bacteria</taxon>
        <taxon>Bacillati</taxon>
        <taxon>Actinomycetota</taxon>
        <taxon>Actinomycetes</taxon>
        <taxon>Streptosporangiales</taxon>
        <taxon>Streptosporangiaceae</taxon>
        <taxon>Nonomuraea</taxon>
    </lineage>
</organism>
<dbReference type="RefSeq" id="WP_185109338.1">
    <property type="nucleotide sequence ID" value="NZ_JACHMI010000001.1"/>
</dbReference>
<keyword evidence="3" id="KW-1185">Reference proteome</keyword>
<dbReference type="EMBL" id="JACHMI010000001">
    <property type="protein sequence ID" value="MBB6554639.1"/>
    <property type="molecule type" value="Genomic_DNA"/>
</dbReference>
<dbReference type="AlphaFoldDB" id="A0A7X0U4K9"/>
<evidence type="ECO:0000313" key="2">
    <source>
        <dbReference type="EMBL" id="MBB6554639.1"/>
    </source>
</evidence>
<gene>
    <name evidence="2" type="ORF">HD593_009434</name>
</gene>
<evidence type="ECO:0000313" key="3">
    <source>
        <dbReference type="Proteomes" id="UP000565579"/>
    </source>
</evidence>
<dbReference type="Proteomes" id="UP000565579">
    <property type="component" value="Unassembled WGS sequence"/>
</dbReference>
<reference evidence="2 3" key="1">
    <citation type="submission" date="2020-08" db="EMBL/GenBank/DDBJ databases">
        <title>Sequencing the genomes of 1000 actinobacteria strains.</title>
        <authorList>
            <person name="Klenk H.-P."/>
        </authorList>
    </citation>
    <scope>NUCLEOTIDE SEQUENCE [LARGE SCALE GENOMIC DNA]</scope>
    <source>
        <strain evidence="2 3">DSM 43768</strain>
    </source>
</reference>
<keyword evidence="1" id="KW-0732">Signal</keyword>
<evidence type="ECO:0000256" key="1">
    <source>
        <dbReference type="SAM" id="SignalP"/>
    </source>
</evidence>
<protein>
    <submittedName>
        <fullName evidence="2">Uncharacterized protein</fullName>
    </submittedName>
</protein>
<name>A0A7X0U4K9_9ACTN</name>
<proteinExistence type="predicted"/>
<comment type="caution">
    <text evidence="2">The sequence shown here is derived from an EMBL/GenBank/DDBJ whole genome shotgun (WGS) entry which is preliminary data.</text>
</comment>
<sequence>MKWRLTMAGVLGLAAVPMPAQAAAAVDVVAAVQRLQAEGRAAKIFQYTAADWPYDPRYAEMPRGYCKGGDEDPRMTGTMRLGPGGVVAADMTRMLTFGNCRQQFLRDDAAGGDPRAAEFLKVGTGSHRVRSVGGVLYGAGPAYGGKSWMKLGSAPHSAALYGDQIIDAFDLGTLKALVASASMNKAGGTVHDADDRAVKKTWSYRGTITFSRLFKVSKPFRHMLGGRLNPKYGGITIHWGIATDMSGKPIVVQAVWRPGEGFPLQAATVATRFSWDVNASIKAPRVSGKARDPYGDDVIDLFRS</sequence>
<feature type="signal peptide" evidence="1">
    <location>
        <begin position="1"/>
        <end position="22"/>
    </location>
</feature>
<feature type="chain" id="PRO_5030846852" evidence="1">
    <location>
        <begin position="23"/>
        <end position="304"/>
    </location>
</feature>
<accession>A0A7X0U4K9</accession>